<dbReference type="InterPro" id="IPR001173">
    <property type="entry name" value="Glyco_trans_2-like"/>
</dbReference>
<evidence type="ECO:0000313" key="2">
    <source>
        <dbReference type="EMBL" id="MFD1846535.1"/>
    </source>
</evidence>
<keyword evidence="3" id="KW-1185">Reference proteome</keyword>
<accession>A0ABW4Q785</accession>
<organism evidence="2 3">
    <name type="scientific">Arthrobacter flavus</name>
    <dbReference type="NCBI Taxonomy" id="95172"/>
    <lineage>
        <taxon>Bacteria</taxon>
        <taxon>Bacillati</taxon>
        <taxon>Actinomycetota</taxon>
        <taxon>Actinomycetes</taxon>
        <taxon>Micrococcales</taxon>
        <taxon>Micrococcaceae</taxon>
        <taxon>Arthrobacter</taxon>
    </lineage>
</organism>
<feature type="domain" description="Glycosyltransferase 2-like" evidence="1">
    <location>
        <begin position="11"/>
        <end position="178"/>
    </location>
</feature>
<reference evidence="3" key="1">
    <citation type="journal article" date="2019" name="Int. J. Syst. Evol. Microbiol.">
        <title>The Global Catalogue of Microorganisms (GCM) 10K type strain sequencing project: providing services to taxonomists for standard genome sequencing and annotation.</title>
        <authorList>
            <consortium name="The Broad Institute Genomics Platform"/>
            <consortium name="The Broad Institute Genome Sequencing Center for Infectious Disease"/>
            <person name="Wu L."/>
            <person name="Ma J."/>
        </authorList>
    </citation>
    <scope>NUCLEOTIDE SEQUENCE [LARGE SCALE GENOMIC DNA]</scope>
    <source>
        <strain evidence="3">JCM 11496</strain>
    </source>
</reference>
<dbReference type="RefSeq" id="WP_343878698.1">
    <property type="nucleotide sequence ID" value="NZ_BAAAIJ010000023.1"/>
</dbReference>
<dbReference type="EMBL" id="JBHUGA010000019">
    <property type="protein sequence ID" value="MFD1846535.1"/>
    <property type="molecule type" value="Genomic_DNA"/>
</dbReference>
<comment type="caution">
    <text evidence="2">The sequence shown here is derived from an EMBL/GenBank/DDBJ whole genome shotgun (WGS) entry which is preliminary data.</text>
</comment>
<sequence length="329" mass="38024">MTFVPPPSVAIIMRSRNRSVLLDRALRDVLNQSVTQWTLFVVNDGGDRAEVDPVVDRYRVQLGDRVQVIHHDAARGMEAASNAGIRASDSEFIAIHDDDDEWHPEFLERTLAHLAHHDDAGVAVRTELVYERITDGTIEEISREIFQPQLQSITLFDTLRHNRCVPISLLYRRSVHDRIGYYDESLSVVGDWEFQLRLLQQHTLGFLGEEPLAFWNQRKEATGDLGNSVIVGDAEHKRLDQLVREIHLKEHVGQSGLGSLLYQTSYQQREFDHLHQRQNYSEDLLRQILDANRQLSERVQALEQTVGDASLVALARRRYRRLRSRILRR</sequence>
<name>A0ABW4Q785_9MICC</name>
<dbReference type="PANTHER" id="PTHR43685">
    <property type="entry name" value="GLYCOSYLTRANSFERASE"/>
    <property type="match status" value="1"/>
</dbReference>
<evidence type="ECO:0000259" key="1">
    <source>
        <dbReference type="Pfam" id="PF00535"/>
    </source>
</evidence>
<dbReference type="Proteomes" id="UP001597307">
    <property type="component" value="Unassembled WGS sequence"/>
</dbReference>
<dbReference type="SUPFAM" id="SSF53448">
    <property type="entry name" value="Nucleotide-diphospho-sugar transferases"/>
    <property type="match status" value="1"/>
</dbReference>
<proteinExistence type="predicted"/>
<evidence type="ECO:0000313" key="3">
    <source>
        <dbReference type="Proteomes" id="UP001597307"/>
    </source>
</evidence>
<protein>
    <submittedName>
        <fullName evidence="2">Glycosyltransferase family 2 protein</fullName>
    </submittedName>
</protein>
<dbReference type="Gene3D" id="3.90.550.10">
    <property type="entry name" value="Spore Coat Polysaccharide Biosynthesis Protein SpsA, Chain A"/>
    <property type="match status" value="1"/>
</dbReference>
<gene>
    <name evidence="2" type="ORF">ACFSFX_07990</name>
</gene>
<dbReference type="InterPro" id="IPR029044">
    <property type="entry name" value="Nucleotide-diphossugar_trans"/>
</dbReference>
<dbReference type="Pfam" id="PF00535">
    <property type="entry name" value="Glycos_transf_2"/>
    <property type="match status" value="1"/>
</dbReference>
<dbReference type="CDD" id="cd00761">
    <property type="entry name" value="Glyco_tranf_GTA_type"/>
    <property type="match status" value="1"/>
</dbReference>
<dbReference type="InterPro" id="IPR050834">
    <property type="entry name" value="Glycosyltransf_2"/>
</dbReference>
<dbReference type="PANTHER" id="PTHR43685:SF2">
    <property type="entry name" value="GLYCOSYLTRANSFERASE 2-LIKE DOMAIN-CONTAINING PROTEIN"/>
    <property type="match status" value="1"/>
</dbReference>